<dbReference type="Proteomes" id="UP001497522">
    <property type="component" value="Chromosome 1"/>
</dbReference>
<evidence type="ECO:0000313" key="2">
    <source>
        <dbReference type="EMBL" id="CAK9857872.1"/>
    </source>
</evidence>
<sequence length="386" mass="41984">MDGLLEGDPVVEQILEPPSESVIRRVARSLNFVKGEYEDEDGDLATGFIIADTPPLLPPESRVYGQSLGSSPGGGGGGGSELGTSPCNNNPPLVDEASHGGSSTFDVSKGEGSGAGFFLQTRGNTASRPELCNRKKDVVFLSDDTDDEEEESSFFCELCEESAGLHLIASMLSCTCLVCITCVQLHVVSLLTGATQQEGDEKESSSRFRKESTKVVMVLGETEDEDRIKEQVHEPQVESFRVLSRQQLEWIPCPKPSCRGQISLSACQILAPEAFRLWEEAANETLFEENAAFVKCPGCKVVFEKVIGMVPPGVALTGVPELDRTAPFIELDNEGHRLSRSAMCHKAANRFRCRMCSIDFCGLCMVCPYHLGKACEEVEEEKNSTK</sequence>
<keyword evidence="3" id="KW-1185">Reference proteome</keyword>
<evidence type="ECO:0000313" key="3">
    <source>
        <dbReference type="Proteomes" id="UP001497522"/>
    </source>
</evidence>
<proteinExistence type="predicted"/>
<protein>
    <recommendedName>
        <fullName evidence="4">RING-type domain-containing protein</fullName>
    </recommendedName>
</protein>
<reference evidence="2 3" key="1">
    <citation type="submission" date="2024-03" db="EMBL/GenBank/DDBJ databases">
        <authorList>
            <consortium name="ELIXIR-Norway"/>
            <consortium name="Elixir Norway"/>
        </authorList>
    </citation>
    <scope>NUCLEOTIDE SEQUENCE [LARGE SCALE GENOMIC DNA]</scope>
</reference>
<evidence type="ECO:0008006" key="4">
    <source>
        <dbReference type="Google" id="ProtNLM"/>
    </source>
</evidence>
<feature type="compositionally biased region" description="Gly residues" evidence="1">
    <location>
        <begin position="71"/>
        <end position="81"/>
    </location>
</feature>
<dbReference type="PANTHER" id="PTHR45943:SF2">
    <property type="entry name" value="RING-TYPE DOMAIN-CONTAINING PROTEIN"/>
    <property type="match status" value="1"/>
</dbReference>
<dbReference type="PANTHER" id="PTHR45943">
    <property type="entry name" value="E3 UBIQUITIN-PROTEIN LIGASE MYCBP2"/>
    <property type="match status" value="1"/>
</dbReference>
<gene>
    <name evidence="2" type="ORF">CSSPJE1EN2_LOCUS867</name>
</gene>
<organism evidence="2 3">
    <name type="scientific">Sphagnum jensenii</name>
    <dbReference type="NCBI Taxonomy" id="128206"/>
    <lineage>
        <taxon>Eukaryota</taxon>
        <taxon>Viridiplantae</taxon>
        <taxon>Streptophyta</taxon>
        <taxon>Embryophyta</taxon>
        <taxon>Bryophyta</taxon>
        <taxon>Sphagnophytina</taxon>
        <taxon>Sphagnopsida</taxon>
        <taxon>Sphagnales</taxon>
        <taxon>Sphagnaceae</taxon>
        <taxon>Sphagnum</taxon>
    </lineage>
</organism>
<feature type="region of interest" description="Disordered" evidence="1">
    <location>
        <begin position="55"/>
        <end position="108"/>
    </location>
</feature>
<evidence type="ECO:0000256" key="1">
    <source>
        <dbReference type="SAM" id="MobiDB-lite"/>
    </source>
</evidence>
<accession>A0ABP1A5R8</accession>
<name>A0ABP1A5R8_9BRYO</name>
<dbReference type="EMBL" id="OZ023702">
    <property type="protein sequence ID" value="CAK9857872.1"/>
    <property type="molecule type" value="Genomic_DNA"/>
</dbReference>